<evidence type="ECO:0000313" key="3">
    <source>
        <dbReference type="Proteomes" id="UP000324222"/>
    </source>
</evidence>
<name>A0A5B7HUG5_PORTR</name>
<dbReference type="EMBL" id="VSRR010034615">
    <property type="protein sequence ID" value="MPC72368.1"/>
    <property type="molecule type" value="Genomic_DNA"/>
</dbReference>
<feature type="region of interest" description="Disordered" evidence="1">
    <location>
        <begin position="13"/>
        <end position="65"/>
    </location>
</feature>
<accession>A0A5B7HUG5</accession>
<reference evidence="2 3" key="1">
    <citation type="submission" date="2019-05" db="EMBL/GenBank/DDBJ databases">
        <title>Another draft genome of Portunus trituberculatus and its Hox gene families provides insights of decapod evolution.</title>
        <authorList>
            <person name="Jeong J.-H."/>
            <person name="Song I."/>
            <person name="Kim S."/>
            <person name="Choi T."/>
            <person name="Kim D."/>
            <person name="Ryu S."/>
            <person name="Kim W."/>
        </authorList>
    </citation>
    <scope>NUCLEOTIDE SEQUENCE [LARGE SCALE GENOMIC DNA]</scope>
    <source>
        <tissue evidence="2">Muscle</tissue>
    </source>
</reference>
<protein>
    <submittedName>
        <fullName evidence="2">Uncharacterized protein</fullName>
    </submittedName>
</protein>
<dbReference type="Proteomes" id="UP000324222">
    <property type="component" value="Unassembled WGS sequence"/>
</dbReference>
<dbReference type="AlphaFoldDB" id="A0A5B7HUG5"/>
<evidence type="ECO:0000256" key="1">
    <source>
        <dbReference type="SAM" id="MobiDB-lite"/>
    </source>
</evidence>
<sequence>MCHGSEGVNTLISSFLDPSRPSQHLLAQTAPREHISHRSTFSLPPSIATRPASTPYSAGKWRSTG</sequence>
<evidence type="ECO:0000313" key="2">
    <source>
        <dbReference type="EMBL" id="MPC72368.1"/>
    </source>
</evidence>
<comment type="caution">
    <text evidence="2">The sequence shown here is derived from an EMBL/GenBank/DDBJ whole genome shotgun (WGS) entry which is preliminary data.</text>
</comment>
<gene>
    <name evidence="2" type="ORF">E2C01_066672</name>
</gene>
<proteinExistence type="predicted"/>
<organism evidence="2 3">
    <name type="scientific">Portunus trituberculatus</name>
    <name type="common">Swimming crab</name>
    <name type="synonym">Neptunus trituberculatus</name>
    <dbReference type="NCBI Taxonomy" id="210409"/>
    <lineage>
        <taxon>Eukaryota</taxon>
        <taxon>Metazoa</taxon>
        <taxon>Ecdysozoa</taxon>
        <taxon>Arthropoda</taxon>
        <taxon>Crustacea</taxon>
        <taxon>Multicrustacea</taxon>
        <taxon>Malacostraca</taxon>
        <taxon>Eumalacostraca</taxon>
        <taxon>Eucarida</taxon>
        <taxon>Decapoda</taxon>
        <taxon>Pleocyemata</taxon>
        <taxon>Brachyura</taxon>
        <taxon>Eubrachyura</taxon>
        <taxon>Portunoidea</taxon>
        <taxon>Portunidae</taxon>
        <taxon>Portuninae</taxon>
        <taxon>Portunus</taxon>
    </lineage>
</organism>
<keyword evidence="3" id="KW-1185">Reference proteome</keyword>